<accession>I0GQF0</accession>
<dbReference type="OrthoDB" id="1666642at2"/>
<dbReference type="RefSeq" id="WP_014424424.1">
    <property type="nucleotide sequence ID" value="NC_017068.1"/>
</dbReference>
<reference evidence="1 2" key="1">
    <citation type="submission" date="2011-10" db="EMBL/GenBank/DDBJ databases">
        <title>Whole genome sequence of Selenomonas ruminantium subsp. lactilytica TAM6421.</title>
        <authorList>
            <person name="Oguchi A."/>
            <person name="Ankai A."/>
            <person name="Kaneko J."/>
            <person name="Yamada-Narita S."/>
            <person name="Fukui S."/>
            <person name="Takahashi M."/>
            <person name="Onodera T."/>
            <person name="Kojima S."/>
            <person name="Fushimi T."/>
            <person name="Abe N."/>
            <person name="Kamio Y."/>
            <person name="Yamazaki S."/>
            <person name="Fujita N."/>
        </authorList>
    </citation>
    <scope>NUCLEOTIDE SEQUENCE [LARGE SCALE GENOMIC DNA]</scope>
    <source>
        <strain evidence="2">NBRC 103574 / TAM6421</strain>
    </source>
</reference>
<organism evidence="1 2">
    <name type="scientific">Selenomonas ruminantium subsp. lactilytica (strain NBRC 103574 / TAM6421)</name>
    <dbReference type="NCBI Taxonomy" id="927704"/>
    <lineage>
        <taxon>Bacteria</taxon>
        <taxon>Bacillati</taxon>
        <taxon>Bacillota</taxon>
        <taxon>Negativicutes</taxon>
        <taxon>Selenomonadales</taxon>
        <taxon>Selenomonadaceae</taxon>
        <taxon>Selenomonas</taxon>
    </lineage>
</organism>
<dbReference type="AlphaFoldDB" id="I0GQF0"/>
<dbReference type="PATRIC" id="fig|927704.6.peg.1317"/>
<evidence type="ECO:0000313" key="1">
    <source>
        <dbReference type="EMBL" id="BAL82987.1"/>
    </source>
</evidence>
<evidence type="ECO:0000313" key="2">
    <source>
        <dbReference type="Proteomes" id="UP000007887"/>
    </source>
</evidence>
<dbReference type="EMBL" id="AP012292">
    <property type="protein sequence ID" value="BAL82987.1"/>
    <property type="molecule type" value="Genomic_DNA"/>
</dbReference>
<dbReference type="HOGENOM" id="CLU_1814483_0_0_9"/>
<dbReference type="Proteomes" id="UP000007887">
    <property type="component" value="Chromosome"/>
</dbReference>
<sequence length="142" mass="15146">MSTKKTAVVKKTATTAAKKAVKSVASKVTEAAVAATAAKATKAAATKVTKKVADKKKYVYIFFNCNDNKDAHSMNARYNNEVFADSAAGRKALLQKVKDEVAAGRVNVSDKGAVEQDILKGEPTDASSKLQYGDIERMLFIA</sequence>
<name>I0GQF0_SELRL</name>
<gene>
    <name evidence="1" type="ordered locus">SELR_12790</name>
</gene>
<dbReference type="KEGG" id="sri:SELR_12790"/>
<protein>
    <submittedName>
        <fullName evidence="1">Uncharacterized protein</fullName>
    </submittedName>
</protein>
<proteinExistence type="predicted"/>